<evidence type="ECO:0000259" key="2">
    <source>
        <dbReference type="Pfam" id="PF09851"/>
    </source>
</evidence>
<sequence>MGYGCGDMGFMWPWMLGWSILLIAVLAALVWGIVRLARGGGRSPDNPPSSARIILDERYARGEIGEDEYRTRRETLG</sequence>
<name>A0A939HJJ4_9MICC</name>
<evidence type="ECO:0000313" key="4">
    <source>
        <dbReference type="Proteomes" id="UP000664164"/>
    </source>
</evidence>
<feature type="transmembrane region" description="Helical" evidence="1">
    <location>
        <begin position="12"/>
        <end position="34"/>
    </location>
</feature>
<evidence type="ECO:0000313" key="3">
    <source>
        <dbReference type="EMBL" id="MBO1269680.1"/>
    </source>
</evidence>
<reference evidence="3" key="1">
    <citation type="submission" date="2021-03" db="EMBL/GenBank/DDBJ databases">
        <title>A new species, PO-11, isolated from a karst cave deposit.</title>
        <authorList>
            <person name="Zhaoxiaoyong W."/>
        </authorList>
    </citation>
    <scope>NUCLEOTIDE SEQUENCE</scope>
    <source>
        <strain evidence="3">PO-11</strain>
    </source>
</reference>
<dbReference type="EMBL" id="JAFNLL010000053">
    <property type="protein sequence ID" value="MBO1269680.1"/>
    <property type="molecule type" value="Genomic_DNA"/>
</dbReference>
<dbReference type="AlphaFoldDB" id="A0A939HJJ4"/>
<comment type="caution">
    <text evidence="3">The sequence shown here is derived from an EMBL/GenBank/DDBJ whole genome shotgun (WGS) entry which is preliminary data.</text>
</comment>
<protein>
    <submittedName>
        <fullName evidence="3">SHOCT domain-containing protein</fullName>
    </submittedName>
</protein>
<dbReference type="Proteomes" id="UP000664164">
    <property type="component" value="Unassembled WGS sequence"/>
</dbReference>
<dbReference type="Pfam" id="PF09851">
    <property type="entry name" value="SHOCT"/>
    <property type="match status" value="1"/>
</dbReference>
<keyword evidence="1" id="KW-0812">Transmembrane</keyword>
<organism evidence="3 4">
    <name type="scientific">Arthrobacter cavernae</name>
    <dbReference type="NCBI Taxonomy" id="2817681"/>
    <lineage>
        <taxon>Bacteria</taxon>
        <taxon>Bacillati</taxon>
        <taxon>Actinomycetota</taxon>
        <taxon>Actinomycetes</taxon>
        <taxon>Micrococcales</taxon>
        <taxon>Micrococcaceae</taxon>
        <taxon>Arthrobacter</taxon>
    </lineage>
</organism>
<keyword evidence="1" id="KW-0472">Membrane</keyword>
<keyword evidence="4" id="KW-1185">Reference proteome</keyword>
<accession>A0A939HJJ4</accession>
<keyword evidence="1" id="KW-1133">Transmembrane helix</keyword>
<gene>
    <name evidence="3" type="ORF">J1902_17205</name>
</gene>
<proteinExistence type="predicted"/>
<dbReference type="InterPro" id="IPR018649">
    <property type="entry name" value="SHOCT"/>
</dbReference>
<evidence type="ECO:0000256" key="1">
    <source>
        <dbReference type="SAM" id="Phobius"/>
    </source>
</evidence>
<feature type="domain" description="SHOCT" evidence="2">
    <location>
        <begin position="54"/>
        <end position="76"/>
    </location>
</feature>